<accession>A0ABN3VKV5</accession>
<reference evidence="2 3" key="1">
    <citation type="journal article" date="2019" name="Int. J. Syst. Evol. Microbiol.">
        <title>The Global Catalogue of Microorganisms (GCM) 10K type strain sequencing project: providing services to taxonomists for standard genome sequencing and annotation.</title>
        <authorList>
            <consortium name="The Broad Institute Genomics Platform"/>
            <consortium name="The Broad Institute Genome Sequencing Center for Infectious Disease"/>
            <person name="Wu L."/>
            <person name="Ma J."/>
        </authorList>
    </citation>
    <scope>NUCLEOTIDE SEQUENCE [LARGE SCALE GENOMIC DNA]</scope>
    <source>
        <strain evidence="2 3">JCM 9383</strain>
    </source>
</reference>
<dbReference type="Proteomes" id="UP001500979">
    <property type="component" value="Unassembled WGS sequence"/>
</dbReference>
<feature type="region of interest" description="Disordered" evidence="1">
    <location>
        <begin position="251"/>
        <end position="283"/>
    </location>
</feature>
<comment type="caution">
    <text evidence="2">The sequence shown here is derived from an EMBL/GenBank/DDBJ whole genome shotgun (WGS) entry which is preliminary data.</text>
</comment>
<feature type="compositionally biased region" description="Basic and acidic residues" evidence="1">
    <location>
        <begin position="432"/>
        <end position="445"/>
    </location>
</feature>
<gene>
    <name evidence="2" type="ORF">GCM10010470_52630</name>
</gene>
<feature type="compositionally biased region" description="Polar residues" evidence="1">
    <location>
        <begin position="619"/>
        <end position="634"/>
    </location>
</feature>
<proteinExistence type="predicted"/>
<evidence type="ECO:0000313" key="3">
    <source>
        <dbReference type="Proteomes" id="UP001500979"/>
    </source>
</evidence>
<protein>
    <submittedName>
        <fullName evidence="2">Uncharacterized protein</fullName>
    </submittedName>
</protein>
<feature type="region of interest" description="Disordered" evidence="1">
    <location>
        <begin position="609"/>
        <end position="641"/>
    </location>
</feature>
<feature type="region of interest" description="Disordered" evidence="1">
    <location>
        <begin position="430"/>
        <end position="453"/>
    </location>
</feature>
<sequence>MAFGRRLPRGQELLESPVHEVDPALHRRPDNTAALHEKVQALVRRRIDAAHRLELPVDPFHCGLARQFGPAVEVQPERDVLEQHELLPIRQRNFVMRRNSARVLALVEQHLQRRFIKTLAVSRQIPATIQMQCAQHRAHQRTPRQPPEMRTSIEPREQKPLVFLDFFPRKWENTVPGEQRPVPQFDELPHLAGSHVLQVDRRESFAVQPLRTGRSRARGDDDARLRVALEQLPQPASDLRALPVPELVDPVHQQQRPARRQLPVRPALRKRSERGAAGPGHELLGLGQGLTGVAAELDQDRDTAVPLLQIAVEVPARRAHRQPAQQRGLARPGLAAHERQVRRTQRLLDAQRSGQGVGVLVFEPLGEEVVLARRVLVHRQAQVGDGELGARPEVVDVDADELQVVEIIGDRFQVAPPELLVVVGAGRGVEAGQRHPREQPLDTGKHLRRAAQRPLRQPRLVLGKLADQVDQLHAAQVERPVEQRPPGFAQSRTAGRRRHPAPHLPRQQHGIEVAAQQRCVRQVRLVEGVHDRLQRRDALAIFDAFPRAQLFELLADQLADLVEPAVQIIPVPLPQAAEPQRDQFGQIRTPADPGLPSGRQFAASCRTTALPAPKPALSNPVNASPSALNRSSRNPRPADKV</sequence>
<keyword evidence="3" id="KW-1185">Reference proteome</keyword>
<feature type="region of interest" description="Disordered" evidence="1">
    <location>
        <begin position="478"/>
        <end position="506"/>
    </location>
</feature>
<evidence type="ECO:0000313" key="2">
    <source>
        <dbReference type="EMBL" id="GAA2810786.1"/>
    </source>
</evidence>
<organism evidence="2 3">
    <name type="scientific">Saccharopolyspora taberi</name>
    <dbReference type="NCBI Taxonomy" id="60895"/>
    <lineage>
        <taxon>Bacteria</taxon>
        <taxon>Bacillati</taxon>
        <taxon>Actinomycetota</taxon>
        <taxon>Actinomycetes</taxon>
        <taxon>Pseudonocardiales</taxon>
        <taxon>Pseudonocardiaceae</taxon>
        <taxon>Saccharopolyspora</taxon>
    </lineage>
</organism>
<evidence type="ECO:0000256" key="1">
    <source>
        <dbReference type="SAM" id="MobiDB-lite"/>
    </source>
</evidence>
<name>A0ABN3VKV5_9PSEU</name>
<dbReference type="EMBL" id="BAAAUX010000022">
    <property type="protein sequence ID" value="GAA2810786.1"/>
    <property type="molecule type" value="Genomic_DNA"/>
</dbReference>